<dbReference type="EMBL" id="CP115667">
    <property type="protein sequence ID" value="WBW49269.1"/>
    <property type="molecule type" value="Genomic_DNA"/>
</dbReference>
<evidence type="ECO:0000256" key="10">
    <source>
        <dbReference type="ARBA" id="ARBA00033270"/>
    </source>
</evidence>
<keyword evidence="8 17" id="KW-0472">Membrane</keyword>
<evidence type="ECO:0000256" key="9">
    <source>
        <dbReference type="ARBA" id="ARBA00032370"/>
    </source>
</evidence>
<evidence type="ECO:0000256" key="15">
    <source>
        <dbReference type="ARBA" id="ARBA00049902"/>
    </source>
</evidence>
<evidence type="ECO:0000256" key="7">
    <source>
        <dbReference type="ARBA" id="ARBA00022989"/>
    </source>
</evidence>
<evidence type="ECO:0000256" key="2">
    <source>
        <dbReference type="ARBA" id="ARBA00022676"/>
    </source>
</evidence>
<keyword evidence="7 17" id="KW-1133">Transmembrane helix</keyword>
<comment type="similarity">
    <text evidence="11">Belongs to the SEDS family. FtsW subfamily.</text>
</comment>
<evidence type="ECO:0000256" key="5">
    <source>
        <dbReference type="ARBA" id="ARBA00022960"/>
    </source>
</evidence>
<feature type="transmembrane region" description="Helical" evidence="17">
    <location>
        <begin position="181"/>
        <end position="204"/>
    </location>
</feature>
<organism evidence="18 19">
    <name type="scientific">Peptoniphilus equinus</name>
    <dbReference type="NCBI Taxonomy" id="3016343"/>
    <lineage>
        <taxon>Bacteria</taxon>
        <taxon>Bacillati</taxon>
        <taxon>Bacillota</taxon>
        <taxon>Tissierellia</taxon>
        <taxon>Tissierellales</taxon>
        <taxon>Peptoniphilaceae</taxon>
        <taxon>Peptoniphilus</taxon>
    </lineage>
</organism>
<evidence type="ECO:0000256" key="8">
    <source>
        <dbReference type="ARBA" id="ARBA00023136"/>
    </source>
</evidence>
<gene>
    <name evidence="18" type="ORF">O6R05_04460</name>
</gene>
<comment type="subcellular location">
    <subcellularLocation>
        <location evidence="1">Membrane</location>
        <topology evidence="1">Multi-pass membrane protein</topology>
    </subcellularLocation>
</comment>
<evidence type="ECO:0000256" key="12">
    <source>
        <dbReference type="ARBA" id="ARBA00041185"/>
    </source>
</evidence>
<comment type="function">
    <text evidence="16">Peptidoglycan polymerase that is essential for cell division.</text>
</comment>
<dbReference type="Proteomes" id="UP001210339">
    <property type="component" value="Chromosome"/>
</dbReference>
<proteinExistence type="inferred from homology"/>
<dbReference type="PANTHER" id="PTHR30474">
    <property type="entry name" value="CELL CYCLE PROTEIN"/>
    <property type="match status" value="1"/>
</dbReference>
<dbReference type="EC" id="2.4.99.28" evidence="14"/>
<evidence type="ECO:0000313" key="18">
    <source>
        <dbReference type="EMBL" id="WBW49269.1"/>
    </source>
</evidence>
<accession>A0ABY7QR74</accession>
<evidence type="ECO:0000256" key="13">
    <source>
        <dbReference type="ARBA" id="ARBA00041418"/>
    </source>
</evidence>
<feature type="transmembrane region" description="Helical" evidence="17">
    <location>
        <begin position="50"/>
        <end position="68"/>
    </location>
</feature>
<evidence type="ECO:0000313" key="19">
    <source>
        <dbReference type="Proteomes" id="UP001210339"/>
    </source>
</evidence>
<evidence type="ECO:0000256" key="1">
    <source>
        <dbReference type="ARBA" id="ARBA00004141"/>
    </source>
</evidence>
<evidence type="ECO:0000256" key="3">
    <source>
        <dbReference type="ARBA" id="ARBA00022679"/>
    </source>
</evidence>
<evidence type="ECO:0000256" key="17">
    <source>
        <dbReference type="SAM" id="Phobius"/>
    </source>
</evidence>
<evidence type="ECO:0000256" key="14">
    <source>
        <dbReference type="ARBA" id="ARBA00044770"/>
    </source>
</evidence>
<name>A0ABY7QR74_9FIRM</name>
<feature type="transmembrane region" description="Helical" evidence="17">
    <location>
        <begin position="339"/>
        <end position="358"/>
    </location>
</feature>
<feature type="transmembrane region" description="Helical" evidence="17">
    <location>
        <begin position="75"/>
        <end position="94"/>
    </location>
</feature>
<evidence type="ECO:0000256" key="4">
    <source>
        <dbReference type="ARBA" id="ARBA00022692"/>
    </source>
</evidence>
<keyword evidence="5" id="KW-0133">Cell shape</keyword>
<dbReference type="Pfam" id="PF01098">
    <property type="entry name" value="FTSW_RODA_SPOVE"/>
    <property type="match status" value="1"/>
</dbReference>
<keyword evidence="3" id="KW-0808">Transferase</keyword>
<dbReference type="RefSeq" id="WP_271190801.1">
    <property type="nucleotide sequence ID" value="NZ_CP115667.1"/>
</dbReference>
<feature type="transmembrane region" description="Helical" evidence="17">
    <location>
        <begin position="144"/>
        <end position="161"/>
    </location>
</feature>
<feature type="transmembrane region" description="Helical" evidence="17">
    <location>
        <begin position="306"/>
        <end position="333"/>
    </location>
</feature>
<keyword evidence="4 17" id="KW-0812">Transmembrane</keyword>
<keyword evidence="2" id="KW-0328">Glycosyltransferase</keyword>
<feature type="transmembrane region" description="Helical" evidence="17">
    <location>
        <begin position="273"/>
        <end position="294"/>
    </location>
</feature>
<dbReference type="InterPro" id="IPR018365">
    <property type="entry name" value="Cell_cycle_FtsW-rel_CS"/>
</dbReference>
<dbReference type="PROSITE" id="PS00428">
    <property type="entry name" value="FTSW_RODA_SPOVE"/>
    <property type="match status" value="1"/>
</dbReference>
<dbReference type="InterPro" id="IPR001182">
    <property type="entry name" value="FtsW/RodA"/>
</dbReference>
<evidence type="ECO:0000256" key="16">
    <source>
        <dbReference type="ARBA" id="ARBA00049966"/>
    </source>
</evidence>
<evidence type="ECO:0000256" key="11">
    <source>
        <dbReference type="ARBA" id="ARBA00038053"/>
    </source>
</evidence>
<keyword evidence="19" id="KW-1185">Reference proteome</keyword>
<comment type="catalytic activity">
    <reaction evidence="15">
        <text>[GlcNAc-(1-&gt;4)-Mur2Ac(oyl-L-Ala-gamma-D-Glu-L-Lys-D-Ala-D-Ala)](n)-di-trans,octa-cis-undecaprenyl diphosphate + beta-D-GlcNAc-(1-&gt;4)-Mur2Ac(oyl-L-Ala-gamma-D-Glu-L-Lys-D-Ala-D-Ala)-di-trans,octa-cis-undecaprenyl diphosphate = [GlcNAc-(1-&gt;4)-Mur2Ac(oyl-L-Ala-gamma-D-Glu-L-Lys-D-Ala-D-Ala)](n+1)-di-trans,octa-cis-undecaprenyl diphosphate + di-trans,octa-cis-undecaprenyl diphosphate + H(+)</text>
        <dbReference type="Rhea" id="RHEA:23708"/>
        <dbReference type="Rhea" id="RHEA-COMP:9602"/>
        <dbReference type="Rhea" id="RHEA-COMP:9603"/>
        <dbReference type="ChEBI" id="CHEBI:15378"/>
        <dbReference type="ChEBI" id="CHEBI:58405"/>
        <dbReference type="ChEBI" id="CHEBI:60033"/>
        <dbReference type="ChEBI" id="CHEBI:78435"/>
        <dbReference type="EC" id="2.4.99.28"/>
    </reaction>
</comment>
<evidence type="ECO:0000256" key="6">
    <source>
        <dbReference type="ARBA" id="ARBA00022984"/>
    </source>
</evidence>
<reference evidence="18 19" key="1">
    <citation type="submission" date="2023-01" db="EMBL/GenBank/DDBJ databases">
        <authorList>
            <person name="Lee S.H."/>
            <person name="Jung H.S."/>
            <person name="Yun J.U."/>
        </authorList>
    </citation>
    <scope>NUCLEOTIDE SEQUENCE [LARGE SCALE GENOMIC DNA]</scope>
    <source>
        <strain evidence="18 19">CBA3646</strain>
    </source>
</reference>
<keyword evidence="6" id="KW-0573">Peptidoglycan synthesis</keyword>
<dbReference type="PANTHER" id="PTHR30474:SF2">
    <property type="entry name" value="PEPTIDOGLYCAN GLYCOSYLTRANSFERASE FTSW-RELATED"/>
    <property type="match status" value="1"/>
</dbReference>
<sequence>MKIKGKKRGDLIFFIIVLLLIGSGMAAVTSASYPEGLKEFSDGMYFAKRYMAYMVVGFAGMFVAYTLPRDFTRKFAPHLFYITIGLMLLVVLGFGKGSHGQDRWFQVPGTSFSFQPSDFIKISSVLFLAKFLSEHRLELYKKDVFFKVVLILGVSVLPVMLKDLSTAVVIGASLMTMYFVAGLYMYQFVTLCGLGVLVLIPMLYKYSYRLTRIFSFFNKSQGALNENYQINQSLYAIAMGGIGGVGYFRSRQKYQNLAEAHNDFIFSVICEEFGMIGGIFILLLFLGFFARGFAIATRSKNYFDKYVTVGLTSFIGIQALMNIGVGIGVFPVTGITLPFISYGGTALIIAMTSAGFILRVSKDV</sequence>
<protein>
    <recommendedName>
        <fullName evidence="12">Probable peptidoglycan glycosyltransferase FtsW</fullName>
        <ecNumber evidence="14">2.4.99.28</ecNumber>
    </recommendedName>
    <alternativeName>
        <fullName evidence="13">Cell division protein FtsW</fullName>
    </alternativeName>
    <alternativeName>
        <fullName evidence="10">Cell wall polymerase</fullName>
    </alternativeName>
    <alternativeName>
        <fullName evidence="9">Peptidoglycan polymerase</fullName>
    </alternativeName>
</protein>